<sequence>MLKYEIFINPKWLQKLEDDIWEDEHVPALLKIANKRYNIGLTYRGNVIRKKKKKSYNIIFQKPYLFDGAHEIHLNAEYDDISLSRNKLSLDFFDTIGVISPHSKHVLLYINGFCKGIYLELESFDQHLLKKRNLPDGPIIYATNYFANFSLISPENELKTSLAEGYTIKYGEDKDLSLLEDFIAMINTSPNEEFEKEVDKFLDIKKYLTWLAGVVCTQNFDGFIHNYALYLNSKTNLFEITPWDYDGTWGRDLHGRKLDHDFVPITGYNTLTGRLLHIQPYRLQYKEILAFILTTHFNIEALEPIIEQQFQLLKPFIRTDPYINMDEKYFDKEKDVILKFIKKRNGYLTKKLASL</sequence>
<dbReference type="Pfam" id="PF08757">
    <property type="entry name" value="CotH"/>
    <property type="match status" value="1"/>
</dbReference>
<organism evidence="1 2">
    <name type="scientific">Neobacillus niacini</name>
    <dbReference type="NCBI Taxonomy" id="86668"/>
    <lineage>
        <taxon>Bacteria</taxon>
        <taxon>Bacillati</taxon>
        <taxon>Bacillota</taxon>
        <taxon>Bacilli</taxon>
        <taxon>Bacillales</taxon>
        <taxon>Bacillaceae</taxon>
        <taxon>Neobacillus</taxon>
    </lineage>
</organism>
<dbReference type="AlphaFoldDB" id="A0A852T5G1"/>
<dbReference type="Proteomes" id="UP000548423">
    <property type="component" value="Unassembled WGS sequence"/>
</dbReference>
<proteinExistence type="predicted"/>
<reference evidence="2" key="1">
    <citation type="submission" date="2020-07" db="EMBL/GenBank/DDBJ databases">
        <authorList>
            <person name="Partida-Martinez L."/>
            <person name="Huntemann M."/>
            <person name="Clum A."/>
            <person name="Wang J."/>
            <person name="Palaniappan K."/>
            <person name="Ritter S."/>
            <person name="Chen I.-M."/>
            <person name="Stamatis D."/>
            <person name="Reddy T."/>
            <person name="O'Malley R."/>
            <person name="Daum C."/>
            <person name="Shapiro N."/>
            <person name="Ivanova N."/>
            <person name="Kyrpides N."/>
            <person name="Woyke T."/>
        </authorList>
    </citation>
    <scope>NUCLEOTIDE SEQUENCE [LARGE SCALE GENOMIC DNA]</scope>
    <source>
        <strain evidence="2">AT2.8</strain>
    </source>
</reference>
<evidence type="ECO:0000313" key="1">
    <source>
        <dbReference type="EMBL" id="NYE03960.1"/>
    </source>
</evidence>
<dbReference type="PANTHER" id="PTHR40050">
    <property type="entry name" value="INNER SPORE COAT PROTEIN H"/>
    <property type="match status" value="1"/>
</dbReference>
<dbReference type="EMBL" id="JACCBX010000002">
    <property type="protein sequence ID" value="NYE03960.1"/>
    <property type="molecule type" value="Genomic_DNA"/>
</dbReference>
<dbReference type="PANTHER" id="PTHR40050:SF1">
    <property type="entry name" value="INNER SPORE COAT PROTEIN H"/>
    <property type="match status" value="1"/>
</dbReference>
<accession>A0A852T5G1</accession>
<evidence type="ECO:0000313" key="2">
    <source>
        <dbReference type="Proteomes" id="UP000548423"/>
    </source>
</evidence>
<protein>
    <submittedName>
        <fullName evidence="1">Spore coat protein H</fullName>
    </submittedName>
</protein>
<name>A0A852T5G1_9BACI</name>
<comment type="caution">
    <text evidence="1">The sequence shown here is derived from an EMBL/GenBank/DDBJ whole genome shotgun (WGS) entry which is preliminary data.</text>
</comment>
<reference evidence="2" key="2">
    <citation type="submission" date="2020-08" db="EMBL/GenBank/DDBJ databases">
        <title>The Agave Microbiome: Exploring the role of microbial communities in plant adaptations to desert environments.</title>
        <authorList>
            <person name="Partida-Martinez L.P."/>
        </authorList>
    </citation>
    <scope>NUCLEOTIDE SEQUENCE [LARGE SCALE GENOMIC DNA]</scope>
    <source>
        <strain evidence="2">AT2.8</strain>
    </source>
</reference>
<dbReference type="InterPro" id="IPR014867">
    <property type="entry name" value="Spore_coat_CotH_CotH2/3/7"/>
</dbReference>
<gene>
    <name evidence="1" type="ORF">F4694_000704</name>
</gene>